<gene>
    <name evidence="4" type="ORF">EAT49_06230</name>
</gene>
<protein>
    <submittedName>
        <fullName evidence="4">TetR family transcriptional regulator</fullName>
    </submittedName>
</protein>
<dbReference type="PRINTS" id="PR00455">
    <property type="entry name" value="HTHTETR"/>
</dbReference>
<dbReference type="InterPro" id="IPR036271">
    <property type="entry name" value="Tet_transcr_reg_TetR-rel_C_sf"/>
</dbReference>
<evidence type="ECO:0000313" key="5">
    <source>
        <dbReference type="Proteomes" id="UP000268016"/>
    </source>
</evidence>
<comment type="caution">
    <text evidence="4">The sequence shown here is derived from an EMBL/GenBank/DDBJ whole genome shotgun (WGS) entry which is preliminary data.</text>
</comment>
<reference evidence="4 5" key="1">
    <citation type="submission" date="2018-10" db="EMBL/GenBank/DDBJ databases">
        <title>Histidinibacterium lentulum gen. nov., sp. nov., a marine bacterium from the culture broth of Picochlorum sp. 122.</title>
        <authorList>
            <person name="Wang G."/>
        </authorList>
    </citation>
    <scope>NUCLEOTIDE SEQUENCE [LARGE SCALE GENOMIC DNA]</scope>
    <source>
        <strain evidence="4 5">B17</strain>
    </source>
</reference>
<dbReference type="Gene3D" id="1.10.10.60">
    <property type="entry name" value="Homeodomain-like"/>
    <property type="match status" value="1"/>
</dbReference>
<feature type="domain" description="HTH tetR-type" evidence="3">
    <location>
        <begin position="22"/>
        <end position="82"/>
    </location>
</feature>
<dbReference type="SUPFAM" id="SSF46689">
    <property type="entry name" value="Homeodomain-like"/>
    <property type="match status" value="1"/>
</dbReference>
<dbReference type="InterPro" id="IPR001647">
    <property type="entry name" value="HTH_TetR"/>
</dbReference>
<keyword evidence="5" id="KW-1185">Reference proteome</keyword>
<evidence type="ECO:0000259" key="3">
    <source>
        <dbReference type="PROSITE" id="PS50977"/>
    </source>
</evidence>
<keyword evidence="1 2" id="KW-0238">DNA-binding</keyword>
<dbReference type="Pfam" id="PF00440">
    <property type="entry name" value="TetR_N"/>
    <property type="match status" value="1"/>
</dbReference>
<dbReference type="EMBL" id="RDRB01000003">
    <property type="protein sequence ID" value="ROU02895.1"/>
    <property type="molecule type" value="Genomic_DNA"/>
</dbReference>
<sequence length="212" mass="23793">MNGQTLGSRKTRRSVSSSRIQKRNREAILAAALGVFAEAGYSGATLDRIARAAGLSKPNLLYYFRSKDAIYTALLQGLLDTWLDPLRMLDPEGDPVAEILGYVRRKLDLARDYPLESRLFAYEIMQGAPRIRAVLEQDLRSLVEERAGIIRGWIDRGRIAPVDPVHLIFSVWALTQHYADFDVQVRAVLGETDPFPGAEAHLRTVFERILAT</sequence>
<dbReference type="Proteomes" id="UP000268016">
    <property type="component" value="Unassembled WGS sequence"/>
</dbReference>
<evidence type="ECO:0000256" key="2">
    <source>
        <dbReference type="PROSITE-ProRule" id="PRU00335"/>
    </source>
</evidence>
<dbReference type="Gene3D" id="1.10.357.10">
    <property type="entry name" value="Tetracycline Repressor, domain 2"/>
    <property type="match status" value="1"/>
</dbReference>
<dbReference type="GO" id="GO:0000976">
    <property type="term" value="F:transcription cis-regulatory region binding"/>
    <property type="evidence" value="ECO:0007669"/>
    <property type="project" value="TreeGrafter"/>
</dbReference>
<organism evidence="4 5">
    <name type="scientific">Histidinibacterium lentulum</name>
    <dbReference type="NCBI Taxonomy" id="2480588"/>
    <lineage>
        <taxon>Bacteria</taxon>
        <taxon>Pseudomonadati</taxon>
        <taxon>Pseudomonadota</taxon>
        <taxon>Alphaproteobacteria</taxon>
        <taxon>Rhodobacterales</taxon>
        <taxon>Paracoccaceae</taxon>
        <taxon>Histidinibacterium</taxon>
    </lineage>
</organism>
<accession>A0A3N2R5Y1</accession>
<dbReference type="PROSITE" id="PS50977">
    <property type="entry name" value="HTH_TETR_2"/>
    <property type="match status" value="1"/>
</dbReference>
<dbReference type="InterPro" id="IPR050109">
    <property type="entry name" value="HTH-type_TetR-like_transc_reg"/>
</dbReference>
<dbReference type="PANTHER" id="PTHR30055">
    <property type="entry name" value="HTH-TYPE TRANSCRIPTIONAL REGULATOR RUTR"/>
    <property type="match status" value="1"/>
</dbReference>
<dbReference type="GO" id="GO:0045892">
    <property type="term" value="P:negative regulation of DNA-templated transcription"/>
    <property type="evidence" value="ECO:0007669"/>
    <property type="project" value="InterPro"/>
</dbReference>
<feature type="DNA-binding region" description="H-T-H motif" evidence="2">
    <location>
        <begin position="45"/>
        <end position="64"/>
    </location>
</feature>
<name>A0A3N2R5Y1_9RHOB</name>
<dbReference type="InterPro" id="IPR013573">
    <property type="entry name" value="Tscrpt_reg_YcdC_C"/>
</dbReference>
<dbReference type="SUPFAM" id="SSF48498">
    <property type="entry name" value="Tetracyclin repressor-like, C-terminal domain"/>
    <property type="match status" value="1"/>
</dbReference>
<proteinExistence type="predicted"/>
<dbReference type="AlphaFoldDB" id="A0A3N2R5Y1"/>
<dbReference type="GO" id="GO:0003700">
    <property type="term" value="F:DNA-binding transcription factor activity"/>
    <property type="evidence" value="ECO:0007669"/>
    <property type="project" value="TreeGrafter"/>
</dbReference>
<dbReference type="OrthoDB" id="2356263at2"/>
<dbReference type="InterPro" id="IPR009057">
    <property type="entry name" value="Homeodomain-like_sf"/>
</dbReference>
<dbReference type="Pfam" id="PF08362">
    <property type="entry name" value="TetR_C_3"/>
    <property type="match status" value="1"/>
</dbReference>
<dbReference type="PANTHER" id="PTHR30055:SF196">
    <property type="entry name" value="HTH-TYPE TRANSCRIPTIONAL REGULATOR RUTR"/>
    <property type="match status" value="1"/>
</dbReference>
<evidence type="ECO:0000313" key="4">
    <source>
        <dbReference type="EMBL" id="ROU02895.1"/>
    </source>
</evidence>
<evidence type="ECO:0000256" key="1">
    <source>
        <dbReference type="ARBA" id="ARBA00023125"/>
    </source>
</evidence>
<dbReference type="RefSeq" id="WP_123641445.1">
    <property type="nucleotide sequence ID" value="NZ_ML119083.1"/>
</dbReference>